<name>A0A061GSI1_THECC</name>
<keyword evidence="2" id="KW-1185">Reference proteome</keyword>
<dbReference type="InParanoid" id="A0A061GSI1"/>
<sequence length="264" mass="30699">MRRKIDNWEQLEHEFFNHFSNTRLVIGKAVSFHDSDITKILEELLKFKLIQLPDMKQLEETDQVNDPNYCKYHRLVDHPIEKCFVLKDRIMGLYKDGKIEFKKNMVSANVASITNMLSQPNVLSMTIKLGSSNIMLTSNVSPSLEEMNLLTIDKLKEVNIGTTKEPHPTFISSSLSPEEKKSYFDLLTKYRHVFTWTYKEMPRLDPKAVVHHLIVKKGVLPIKQAQQRFYPNLIPQIEVDRASSTVDFHYAIFKFCTLSAFKST</sequence>
<proteinExistence type="predicted"/>
<evidence type="ECO:0000313" key="2">
    <source>
        <dbReference type="Proteomes" id="UP000026915"/>
    </source>
</evidence>
<accession>A0A061GSI1</accession>
<dbReference type="Gramene" id="EOY32790">
    <property type="protein sequence ID" value="EOY32790"/>
    <property type="gene ID" value="TCM_040805"/>
</dbReference>
<dbReference type="PANTHER" id="PTHR33437">
    <property type="entry name" value="OS06G0361200 PROTEIN"/>
    <property type="match status" value="1"/>
</dbReference>
<dbReference type="PANTHER" id="PTHR33437:SF2">
    <property type="entry name" value="OS06G0361200 PROTEIN"/>
    <property type="match status" value="1"/>
</dbReference>
<protein>
    <recommendedName>
        <fullName evidence="3">Retrotransposon gag protein</fullName>
    </recommendedName>
</protein>
<evidence type="ECO:0000313" key="1">
    <source>
        <dbReference type="EMBL" id="EOY32790.1"/>
    </source>
</evidence>
<dbReference type="Proteomes" id="UP000026915">
    <property type="component" value="Chromosome 9"/>
</dbReference>
<dbReference type="HOGENOM" id="CLU_1055283_0_0_1"/>
<gene>
    <name evidence="1" type="ORF">TCM_040805</name>
</gene>
<reference evidence="1 2" key="1">
    <citation type="journal article" date="2013" name="Genome Biol.">
        <title>The genome sequence of the most widely cultivated cacao type and its use to identify candidate genes regulating pod color.</title>
        <authorList>
            <person name="Motamayor J.C."/>
            <person name="Mockaitis K."/>
            <person name="Schmutz J."/>
            <person name="Haiminen N."/>
            <person name="Iii D.L."/>
            <person name="Cornejo O."/>
            <person name="Findley S.D."/>
            <person name="Zheng P."/>
            <person name="Utro F."/>
            <person name="Royaert S."/>
            <person name="Saski C."/>
            <person name="Jenkins J."/>
            <person name="Podicheti R."/>
            <person name="Zhao M."/>
            <person name="Scheffler B.E."/>
            <person name="Stack J.C."/>
            <person name="Feltus F.A."/>
            <person name="Mustiga G.M."/>
            <person name="Amores F."/>
            <person name="Phillips W."/>
            <person name="Marelli J.P."/>
            <person name="May G.D."/>
            <person name="Shapiro H."/>
            <person name="Ma J."/>
            <person name="Bustamante C.D."/>
            <person name="Schnell R.J."/>
            <person name="Main D."/>
            <person name="Gilbert D."/>
            <person name="Parida L."/>
            <person name="Kuhn D.N."/>
        </authorList>
    </citation>
    <scope>NUCLEOTIDE SEQUENCE [LARGE SCALE GENOMIC DNA]</scope>
    <source>
        <strain evidence="2">cv. Matina 1-6</strain>
    </source>
</reference>
<dbReference type="EMBL" id="CM001887">
    <property type="protein sequence ID" value="EOY32790.1"/>
    <property type="molecule type" value="Genomic_DNA"/>
</dbReference>
<dbReference type="eggNOG" id="ENOG502SC9V">
    <property type="taxonomic scope" value="Eukaryota"/>
</dbReference>
<evidence type="ECO:0008006" key="3">
    <source>
        <dbReference type="Google" id="ProtNLM"/>
    </source>
</evidence>
<dbReference type="AlphaFoldDB" id="A0A061GSI1"/>
<organism evidence="1 2">
    <name type="scientific">Theobroma cacao</name>
    <name type="common">Cacao</name>
    <name type="synonym">Cocoa</name>
    <dbReference type="NCBI Taxonomy" id="3641"/>
    <lineage>
        <taxon>Eukaryota</taxon>
        <taxon>Viridiplantae</taxon>
        <taxon>Streptophyta</taxon>
        <taxon>Embryophyta</taxon>
        <taxon>Tracheophyta</taxon>
        <taxon>Spermatophyta</taxon>
        <taxon>Magnoliopsida</taxon>
        <taxon>eudicotyledons</taxon>
        <taxon>Gunneridae</taxon>
        <taxon>Pentapetalae</taxon>
        <taxon>rosids</taxon>
        <taxon>malvids</taxon>
        <taxon>Malvales</taxon>
        <taxon>Malvaceae</taxon>
        <taxon>Byttnerioideae</taxon>
        <taxon>Theobroma</taxon>
    </lineage>
</organism>